<evidence type="ECO:0000259" key="13">
    <source>
        <dbReference type="PROSITE" id="PS50011"/>
    </source>
</evidence>
<dbReference type="OrthoDB" id="9762169at2"/>
<gene>
    <name evidence="15" type="ORF">HX89_00770</name>
</gene>
<dbReference type="PANTHER" id="PTHR43671">
    <property type="entry name" value="SERINE/THREONINE-PROTEIN KINASE NEK"/>
    <property type="match status" value="1"/>
</dbReference>
<evidence type="ECO:0000256" key="6">
    <source>
        <dbReference type="ARBA" id="ARBA00022777"/>
    </source>
</evidence>
<feature type="region of interest" description="Disordered" evidence="11">
    <location>
        <begin position="568"/>
        <end position="634"/>
    </location>
</feature>
<reference evidence="15 16" key="1">
    <citation type="submission" date="2014-07" db="EMBL/GenBank/DDBJ databases">
        <title>Genome Sequencing of Dermacoccus nishinomiyaensis.</title>
        <authorList>
            <person name="Hong K.W."/>
            <person name="Chan K.G."/>
        </authorList>
    </citation>
    <scope>NUCLEOTIDE SEQUENCE [LARGE SCALE GENOMIC DNA]</scope>
    <source>
        <strain evidence="15 16">M25</strain>
    </source>
</reference>
<organism evidence="15 16">
    <name type="scientific">Dermacoccus nishinomiyaensis</name>
    <dbReference type="NCBI Taxonomy" id="1274"/>
    <lineage>
        <taxon>Bacteria</taxon>
        <taxon>Bacillati</taxon>
        <taxon>Actinomycetota</taxon>
        <taxon>Actinomycetes</taxon>
        <taxon>Micrococcales</taxon>
        <taxon>Dermacoccaceae</taxon>
        <taxon>Dermacoccus</taxon>
    </lineage>
</organism>
<name>A0A075JEZ4_9MICO</name>
<evidence type="ECO:0000256" key="3">
    <source>
        <dbReference type="ARBA" id="ARBA00022527"/>
    </source>
</evidence>
<dbReference type="FunFam" id="3.30.200.20:FF:000035">
    <property type="entry name" value="Serine/threonine protein kinase Stk1"/>
    <property type="match status" value="1"/>
</dbReference>
<dbReference type="InterPro" id="IPR000719">
    <property type="entry name" value="Prot_kinase_dom"/>
</dbReference>
<evidence type="ECO:0000256" key="10">
    <source>
        <dbReference type="PROSITE-ProRule" id="PRU10141"/>
    </source>
</evidence>
<evidence type="ECO:0000256" key="12">
    <source>
        <dbReference type="SAM" id="Phobius"/>
    </source>
</evidence>
<dbReference type="HOGENOM" id="CLU_000288_135_2_11"/>
<proteinExistence type="inferred from homology"/>
<dbReference type="CDD" id="cd14014">
    <property type="entry name" value="STKc_PknB_like"/>
    <property type="match status" value="1"/>
</dbReference>
<dbReference type="GO" id="GO:0004674">
    <property type="term" value="F:protein serine/threonine kinase activity"/>
    <property type="evidence" value="ECO:0007669"/>
    <property type="project" value="UniProtKB-KW"/>
</dbReference>
<dbReference type="InterPro" id="IPR005543">
    <property type="entry name" value="PASTA_dom"/>
</dbReference>
<evidence type="ECO:0000256" key="11">
    <source>
        <dbReference type="SAM" id="MobiDB-lite"/>
    </source>
</evidence>
<keyword evidence="4" id="KW-0808">Transferase</keyword>
<evidence type="ECO:0000313" key="16">
    <source>
        <dbReference type="Proteomes" id="UP000027986"/>
    </source>
</evidence>
<feature type="compositionally biased region" description="Low complexity" evidence="11">
    <location>
        <begin position="568"/>
        <end position="619"/>
    </location>
</feature>
<keyword evidence="3 15" id="KW-0723">Serine/threonine-protein kinase</keyword>
<feature type="transmembrane region" description="Helical" evidence="12">
    <location>
        <begin position="335"/>
        <end position="356"/>
    </location>
</feature>
<feature type="domain" description="PASTA" evidence="14">
    <location>
        <begin position="362"/>
        <end position="426"/>
    </location>
</feature>
<dbReference type="PROSITE" id="PS00108">
    <property type="entry name" value="PROTEIN_KINASE_ST"/>
    <property type="match status" value="1"/>
</dbReference>
<evidence type="ECO:0000256" key="2">
    <source>
        <dbReference type="ARBA" id="ARBA00012513"/>
    </source>
</evidence>
<keyword evidence="5 10" id="KW-0547">Nucleotide-binding</keyword>
<dbReference type="SUPFAM" id="SSF56112">
    <property type="entry name" value="Protein kinase-like (PK-like)"/>
    <property type="match status" value="1"/>
</dbReference>
<evidence type="ECO:0000259" key="14">
    <source>
        <dbReference type="PROSITE" id="PS51178"/>
    </source>
</evidence>
<comment type="catalytic activity">
    <reaction evidence="9">
        <text>L-seryl-[protein] + ATP = O-phospho-L-seryl-[protein] + ADP + H(+)</text>
        <dbReference type="Rhea" id="RHEA:17989"/>
        <dbReference type="Rhea" id="RHEA-COMP:9863"/>
        <dbReference type="Rhea" id="RHEA-COMP:11604"/>
        <dbReference type="ChEBI" id="CHEBI:15378"/>
        <dbReference type="ChEBI" id="CHEBI:29999"/>
        <dbReference type="ChEBI" id="CHEBI:30616"/>
        <dbReference type="ChEBI" id="CHEBI:83421"/>
        <dbReference type="ChEBI" id="CHEBI:456216"/>
        <dbReference type="EC" id="2.7.11.1"/>
    </reaction>
</comment>
<dbReference type="GO" id="GO:0005524">
    <property type="term" value="F:ATP binding"/>
    <property type="evidence" value="ECO:0007669"/>
    <property type="project" value="UniProtKB-UniRule"/>
</dbReference>
<dbReference type="InterPro" id="IPR017441">
    <property type="entry name" value="Protein_kinase_ATP_BS"/>
</dbReference>
<evidence type="ECO:0000256" key="9">
    <source>
        <dbReference type="ARBA" id="ARBA00048679"/>
    </source>
</evidence>
<dbReference type="InterPro" id="IPR008271">
    <property type="entry name" value="Ser/Thr_kinase_AS"/>
</dbReference>
<dbReference type="CDD" id="cd06577">
    <property type="entry name" value="PASTA_pknB"/>
    <property type="match status" value="3"/>
</dbReference>
<keyword evidence="7 10" id="KW-0067">ATP-binding</keyword>
<dbReference type="AlphaFoldDB" id="A0A075JEZ4"/>
<dbReference type="Pfam" id="PF00069">
    <property type="entry name" value="Pkinase"/>
    <property type="match status" value="1"/>
</dbReference>
<dbReference type="Proteomes" id="UP000027986">
    <property type="component" value="Chromosome"/>
</dbReference>
<dbReference type="PROSITE" id="PS51178">
    <property type="entry name" value="PASTA"/>
    <property type="match status" value="2"/>
</dbReference>
<dbReference type="GO" id="GO:0045717">
    <property type="term" value="P:negative regulation of fatty acid biosynthetic process"/>
    <property type="evidence" value="ECO:0007669"/>
    <property type="project" value="UniProtKB-ARBA"/>
</dbReference>
<dbReference type="Gene3D" id="3.30.10.20">
    <property type="match status" value="3"/>
</dbReference>
<sequence>MSATPRILGGRYEVGELVGRGGMADVHAGHDTRLGRPVAIKILRSDLARDPSFLQRFRREAQASAGLNHANIVAVYDSGEDTFVEAAGGTVDIPYIVMEFVDGQTLREILNEEKKVSADEACRIMMGVLSALEYSHSKGIVHRDIKPGNIMVTRGGSVKVMDFGIARALADVGATMTSAQAVVGTARYLSPEQAQGQSVDARTDLYSAGCVLFELLTGRAPFVGEPVSLVYQHIGEQPQPPSLYESSVSPALDAVVLHSLAKGRDDRYQSAADFRADVLAARSGQPISAAAQASTVTSADHTEVVDYPTRRAAATAAAADSTAELDSREPSRSHAGWWALAAVAALAAILGIGYLFMHSPSSPEKVTVASVRGMTYEQAAKTLSPDFTVTKREVADNAAENTVIDQDPAGGTEASRRSDVTLTVSTGPDSVKVPNVVGDAVNEAKAALLAAGVDENHIKISPTKKDDTGLDAGIIAESNPKAGASLGTSSDITLYESSGKATVPDLAGKTASEAAQALYKAHLSIDSKDQVTDRPDEVGKVVYVPDAGKKVNNGSSVTVYIGKSPEKTATATVTQPPSSSAAPSSSSAPATSQSPSSSTQSPSPSPSTSPSSTSPSSTSDGSAMTPSPSQSSSK</sequence>
<dbReference type="EC" id="2.7.11.1" evidence="2"/>
<keyword evidence="12" id="KW-0812">Transmembrane</keyword>
<dbReference type="KEGG" id="dni:HX89_00770"/>
<feature type="domain" description="PASTA" evidence="14">
    <location>
        <begin position="427"/>
        <end position="498"/>
    </location>
</feature>
<protein>
    <recommendedName>
        <fullName evidence="2">non-specific serine/threonine protein kinase</fullName>
        <ecNumber evidence="2">2.7.11.1</ecNumber>
    </recommendedName>
</protein>
<keyword evidence="16" id="KW-1185">Reference proteome</keyword>
<accession>A0A075JEZ4</accession>
<dbReference type="FunFam" id="1.10.510.10:FF:000021">
    <property type="entry name" value="Serine/threonine protein kinase"/>
    <property type="match status" value="1"/>
</dbReference>
<keyword evidence="12" id="KW-1133">Transmembrane helix</keyword>
<dbReference type="PROSITE" id="PS00107">
    <property type="entry name" value="PROTEIN_KINASE_ATP"/>
    <property type="match status" value="1"/>
</dbReference>
<evidence type="ECO:0000256" key="1">
    <source>
        <dbReference type="ARBA" id="ARBA00010886"/>
    </source>
</evidence>
<dbReference type="eggNOG" id="COG0515">
    <property type="taxonomic scope" value="Bacteria"/>
</dbReference>
<keyword evidence="6 15" id="KW-0418">Kinase</keyword>
<dbReference type="PANTHER" id="PTHR43671:SF13">
    <property type="entry name" value="SERINE_THREONINE-PROTEIN KINASE NEK2"/>
    <property type="match status" value="1"/>
</dbReference>
<evidence type="ECO:0000256" key="5">
    <source>
        <dbReference type="ARBA" id="ARBA00022741"/>
    </source>
</evidence>
<dbReference type="Pfam" id="PF03793">
    <property type="entry name" value="PASTA"/>
    <property type="match status" value="3"/>
</dbReference>
<evidence type="ECO:0000313" key="15">
    <source>
        <dbReference type="EMBL" id="AIF39772.1"/>
    </source>
</evidence>
<evidence type="ECO:0000256" key="7">
    <source>
        <dbReference type="ARBA" id="ARBA00022840"/>
    </source>
</evidence>
<comment type="catalytic activity">
    <reaction evidence="8">
        <text>L-threonyl-[protein] + ATP = O-phospho-L-threonyl-[protein] + ADP + H(+)</text>
        <dbReference type="Rhea" id="RHEA:46608"/>
        <dbReference type="Rhea" id="RHEA-COMP:11060"/>
        <dbReference type="Rhea" id="RHEA-COMP:11605"/>
        <dbReference type="ChEBI" id="CHEBI:15378"/>
        <dbReference type="ChEBI" id="CHEBI:30013"/>
        <dbReference type="ChEBI" id="CHEBI:30616"/>
        <dbReference type="ChEBI" id="CHEBI:61977"/>
        <dbReference type="ChEBI" id="CHEBI:456216"/>
        <dbReference type="EC" id="2.7.11.1"/>
    </reaction>
</comment>
<dbReference type="InterPro" id="IPR011009">
    <property type="entry name" value="Kinase-like_dom_sf"/>
</dbReference>
<dbReference type="GeneID" id="41839802"/>
<dbReference type="EMBL" id="CP008889">
    <property type="protein sequence ID" value="AIF39772.1"/>
    <property type="molecule type" value="Genomic_DNA"/>
</dbReference>
<dbReference type="InterPro" id="IPR050660">
    <property type="entry name" value="NEK_Ser/Thr_kinase"/>
</dbReference>
<dbReference type="SMART" id="SM00220">
    <property type="entry name" value="S_TKc"/>
    <property type="match status" value="1"/>
</dbReference>
<dbReference type="SMART" id="SM00740">
    <property type="entry name" value="PASTA"/>
    <property type="match status" value="3"/>
</dbReference>
<keyword evidence="12" id="KW-0472">Membrane</keyword>
<dbReference type="Gene3D" id="1.10.510.10">
    <property type="entry name" value="Transferase(Phosphotransferase) domain 1"/>
    <property type="match status" value="1"/>
</dbReference>
<evidence type="ECO:0000256" key="4">
    <source>
        <dbReference type="ARBA" id="ARBA00022679"/>
    </source>
</evidence>
<dbReference type="Gene3D" id="3.30.200.20">
    <property type="entry name" value="Phosphorylase Kinase, domain 1"/>
    <property type="match status" value="1"/>
</dbReference>
<feature type="binding site" evidence="10">
    <location>
        <position position="41"/>
    </location>
    <ligand>
        <name>ATP</name>
        <dbReference type="ChEBI" id="CHEBI:30616"/>
    </ligand>
</feature>
<dbReference type="PROSITE" id="PS50011">
    <property type="entry name" value="PROTEIN_KINASE_DOM"/>
    <property type="match status" value="1"/>
</dbReference>
<dbReference type="NCBIfam" id="NF033483">
    <property type="entry name" value="PknB_PASTA_kin"/>
    <property type="match status" value="1"/>
</dbReference>
<comment type="similarity">
    <text evidence="1">Belongs to the protein kinase superfamily. NEK Ser/Thr protein kinase family. NIMA subfamily.</text>
</comment>
<feature type="domain" description="Protein kinase" evidence="13">
    <location>
        <begin position="12"/>
        <end position="279"/>
    </location>
</feature>
<dbReference type="RefSeq" id="WP_038566293.1">
    <property type="nucleotide sequence ID" value="NZ_CP008889.1"/>
</dbReference>
<evidence type="ECO:0000256" key="8">
    <source>
        <dbReference type="ARBA" id="ARBA00047899"/>
    </source>
</evidence>